<dbReference type="EMBL" id="AP028055">
    <property type="protein sequence ID" value="BEG98358.1"/>
    <property type="molecule type" value="Genomic_DNA"/>
</dbReference>
<dbReference type="InterPro" id="IPR028098">
    <property type="entry name" value="Glyco_trans_4-like_N"/>
</dbReference>
<gene>
    <name evidence="3" type="ORF">BSYN_06230</name>
</gene>
<feature type="domain" description="Glycosyl transferase family 1" evidence="1">
    <location>
        <begin position="191"/>
        <end position="349"/>
    </location>
</feature>
<dbReference type="PANTHER" id="PTHR45947:SF3">
    <property type="entry name" value="SULFOQUINOVOSYL TRANSFERASE SQD2"/>
    <property type="match status" value="1"/>
</dbReference>
<proteinExistence type="predicted"/>
<dbReference type="Proteomes" id="UP001496674">
    <property type="component" value="Chromosome"/>
</dbReference>
<evidence type="ECO:0000259" key="1">
    <source>
        <dbReference type="Pfam" id="PF00534"/>
    </source>
</evidence>
<reference evidence="3 4" key="1">
    <citation type="submission" date="2023-04" db="EMBL/GenBank/DDBJ databases">
        <title>Draft genome sequence of acteroides sedimenti strain YN3PY1.</title>
        <authorList>
            <person name="Yoshida N."/>
        </authorList>
    </citation>
    <scope>NUCLEOTIDE SEQUENCE [LARGE SCALE GENOMIC DNA]</scope>
    <source>
        <strain evidence="3 4">YN3PY1</strain>
    </source>
</reference>
<feature type="domain" description="Glycosyltransferase subfamily 4-like N-terminal" evidence="2">
    <location>
        <begin position="14"/>
        <end position="179"/>
    </location>
</feature>
<dbReference type="InterPro" id="IPR001296">
    <property type="entry name" value="Glyco_trans_1"/>
</dbReference>
<dbReference type="GO" id="GO:0016740">
    <property type="term" value="F:transferase activity"/>
    <property type="evidence" value="ECO:0007669"/>
    <property type="project" value="UniProtKB-KW"/>
</dbReference>
<dbReference type="PANTHER" id="PTHR45947">
    <property type="entry name" value="SULFOQUINOVOSYL TRANSFERASE SQD2"/>
    <property type="match status" value="1"/>
</dbReference>
<organism evidence="3 4">
    <name type="scientific">Bacteroides sedimenti</name>
    <dbReference type="NCBI Taxonomy" id="2136147"/>
    <lineage>
        <taxon>Bacteria</taxon>
        <taxon>Pseudomonadati</taxon>
        <taxon>Bacteroidota</taxon>
        <taxon>Bacteroidia</taxon>
        <taxon>Bacteroidales</taxon>
        <taxon>Bacteroidaceae</taxon>
        <taxon>Bacteroides</taxon>
    </lineage>
</organism>
<dbReference type="RefSeq" id="WP_353333224.1">
    <property type="nucleotide sequence ID" value="NZ_AP028055.1"/>
</dbReference>
<dbReference type="SUPFAM" id="SSF53756">
    <property type="entry name" value="UDP-Glycosyltransferase/glycogen phosphorylase"/>
    <property type="match status" value="1"/>
</dbReference>
<accession>A0ABM8IBC0</accession>
<dbReference type="Gene3D" id="3.40.50.2000">
    <property type="entry name" value="Glycogen Phosphorylase B"/>
    <property type="match status" value="2"/>
</dbReference>
<evidence type="ECO:0000259" key="2">
    <source>
        <dbReference type="Pfam" id="PF13439"/>
    </source>
</evidence>
<dbReference type="Pfam" id="PF13439">
    <property type="entry name" value="Glyco_transf_4"/>
    <property type="match status" value="1"/>
</dbReference>
<evidence type="ECO:0000313" key="4">
    <source>
        <dbReference type="Proteomes" id="UP001496674"/>
    </source>
</evidence>
<name>A0ABM8IBC0_9BACE</name>
<dbReference type="InterPro" id="IPR050194">
    <property type="entry name" value="Glycosyltransferase_grp1"/>
</dbReference>
<keyword evidence="4" id="KW-1185">Reference proteome</keyword>
<protein>
    <submittedName>
        <fullName evidence="3">Glycosyl transferase</fullName>
    </submittedName>
</protein>
<sequence>MIGLFNDCFPPIMDGVSLTTQNYAHWLNRKTGNVCVVTPKSPHVRDNEEYPVYRYSSLPIPMRKPYRFGVPQVDLAFQYKLNQISFELVHAHCPFSSGALAMRIAKSQNIPLVATFHSKYKADFERAIPNKKIVDYLIKDVIRFYEGADEVWIPQASVEETLREYGYKGKVEVVDNGNDFSDYGSVYSMRATAREELGVNDGEFVFLFVGQHIFEKNLAFLLESLAIIRYIPYKMYFIGSGYAEGRLKQMTEELNLSSKVFFVGTVSNREQLSRYYAAADLFLFPSLYDNAPLVVREAAALHTPSVLISGSTSAAIVTDSVNGFLASHSTADYARKIRELTVSPLLMRMAGDKASHSIARSWENVVDEVCDRYQCLMRRTSCNHPDVLWQAI</sequence>
<evidence type="ECO:0000313" key="3">
    <source>
        <dbReference type="EMBL" id="BEG98358.1"/>
    </source>
</evidence>
<keyword evidence="3" id="KW-0808">Transferase</keyword>
<dbReference type="Pfam" id="PF00534">
    <property type="entry name" value="Glycos_transf_1"/>
    <property type="match status" value="1"/>
</dbReference>